<dbReference type="PANTHER" id="PTHR11496">
    <property type="entry name" value="ALCOHOL DEHYDROGENASE"/>
    <property type="match status" value="1"/>
</dbReference>
<dbReference type="STRING" id="144026.SAMN04488568_10981"/>
<dbReference type="Gene3D" id="1.20.1090.10">
    <property type="entry name" value="Dehydroquinate synthase-like - alpha domain"/>
    <property type="match status" value="1"/>
</dbReference>
<evidence type="ECO:0000313" key="11">
    <source>
        <dbReference type="EMBL" id="SDM33971.1"/>
    </source>
</evidence>
<protein>
    <recommendedName>
        <fullName evidence="7">Alcohol dehydrogenase 2</fullName>
    </recommendedName>
    <alternativeName>
        <fullName evidence="8">Alcohol dehydrogenase II</fullName>
    </alternativeName>
</protein>
<comment type="cofactor">
    <cofactor evidence="1">
        <name>Fe cation</name>
        <dbReference type="ChEBI" id="CHEBI:24875"/>
    </cofactor>
</comment>
<dbReference type="PANTHER" id="PTHR11496:SF102">
    <property type="entry name" value="ALCOHOL DEHYDROGENASE 4"/>
    <property type="match status" value="1"/>
</dbReference>
<proteinExistence type="inferred from homology"/>
<feature type="domain" description="Alcohol dehydrogenase iron-type/glycerol dehydrogenase GldA" evidence="9">
    <location>
        <begin position="9"/>
        <end position="179"/>
    </location>
</feature>
<evidence type="ECO:0000256" key="8">
    <source>
        <dbReference type="ARBA" id="ARBA00076680"/>
    </source>
</evidence>
<keyword evidence="3" id="KW-0560">Oxidoreductase</keyword>
<dbReference type="SUPFAM" id="SSF56796">
    <property type="entry name" value="Dehydroquinate synthase-like"/>
    <property type="match status" value="1"/>
</dbReference>
<dbReference type="GO" id="GO:0004022">
    <property type="term" value="F:alcohol dehydrogenase (NAD+) activity"/>
    <property type="evidence" value="ECO:0007669"/>
    <property type="project" value="UniProtKB-EC"/>
</dbReference>
<keyword evidence="4" id="KW-0520">NAD</keyword>
<dbReference type="CDD" id="cd08194">
    <property type="entry name" value="Fe-ADH-like"/>
    <property type="match status" value="1"/>
</dbReference>
<gene>
    <name evidence="11" type="ORF">SAMN04488568_10981</name>
</gene>
<dbReference type="GO" id="GO:0046872">
    <property type="term" value="F:metal ion binding"/>
    <property type="evidence" value="ECO:0007669"/>
    <property type="project" value="InterPro"/>
</dbReference>
<dbReference type="InterPro" id="IPR001670">
    <property type="entry name" value="ADH_Fe/GldA"/>
</dbReference>
<dbReference type="InterPro" id="IPR039697">
    <property type="entry name" value="Alcohol_dehydrogenase_Fe"/>
</dbReference>
<evidence type="ECO:0000313" key="12">
    <source>
        <dbReference type="Proteomes" id="UP000199759"/>
    </source>
</evidence>
<evidence type="ECO:0000256" key="3">
    <source>
        <dbReference type="ARBA" id="ARBA00023002"/>
    </source>
</evidence>
<keyword evidence="12" id="KW-1185">Reference proteome</keyword>
<name>A0A1G9SF00_9PROT</name>
<dbReference type="PROSITE" id="PS00913">
    <property type="entry name" value="ADH_IRON_1"/>
    <property type="match status" value="1"/>
</dbReference>
<dbReference type="FunFam" id="1.20.1090.10:FF:000001">
    <property type="entry name" value="Aldehyde-alcohol dehydrogenase"/>
    <property type="match status" value="1"/>
</dbReference>
<feature type="domain" description="Fe-containing alcohol dehydrogenase-like C-terminal" evidence="10">
    <location>
        <begin position="191"/>
        <end position="388"/>
    </location>
</feature>
<evidence type="ECO:0000256" key="5">
    <source>
        <dbReference type="ARBA" id="ARBA00049164"/>
    </source>
</evidence>
<dbReference type="Gene3D" id="3.40.50.1970">
    <property type="match status" value="1"/>
</dbReference>
<sequence>MSANISIPPILQIGAGALGEIAPILARLGCSNPLIVSDTVLGKIGLTGQLTALLDTAGLAHALFDGTEPEPSDACVMAGVQALRAGSPRGAFDAVIAMGGGSVIDTAKVMAVLAASGKTIREIAVPAVVAPVGLPVIAIPTTAGTGSEVTRVAVITEAANDEKLLCMGPGLVSAAAIIDFELTLGLPPRTTADTGLDALTHAIEAHVSARANPFCDQQALAAMRLIGPNLETVYTDPQNRPAREAVMLGATLAGIAFSGASVALVHGMSRPIGAHFHVPHGLSNAMLLSKVTEFSLAAAPERYAACSHAIGFADAGDDVGAAHAKLMAGLNRIVAALEVPTLAGFGIDRGRYFEMIPVMVEQALASGSPGNNPRVPTAAELAGLYEAVWG</sequence>
<evidence type="ECO:0000259" key="9">
    <source>
        <dbReference type="Pfam" id="PF00465"/>
    </source>
</evidence>
<comment type="similarity">
    <text evidence="2">Belongs to the iron-containing alcohol dehydrogenase family.</text>
</comment>
<accession>A0A1G9SF00</accession>
<organism evidence="11 12">
    <name type="scientific">Maricaulis salignorans</name>
    <dbReference type="NCBI Taxonomy" id="144026"/>
    <lineage>
        <taxon>Bacteria</taxon>
        <taxon>Pseudomonadati</taxon>
        <taxon>Pseudomonadota</taxon>
        <taxon>Alphaproteobacteria</taxon>
        <taxon>Maricaulales</taxon>
        <taxon>Maricaulaceae</taxon>
        <taxon>Maricaulis</taxon>
    </lineage>
</organism>
<dbReference type="AlphaFoldDB" id="A0A1G9SF00"/>
<comment type="catalytic activity">
    <reaction evidence="5">
        <text>a secondary alcohol + NAD(+) = a ketone + NADH + H(+)</text>
        <dbReference type="Rhea" id="RHEA:10740"/>
        <dbReference type="ChEBI" id="CHEBI:15378"/>
        <dbReference type="ChEBI" id="CHEBI:17087"/>
        <dbReference type="ChEBI" id="CHEBI:35681"/>
        <dbReference type="ChEBI" id="CHEBI:57540"/>
        <dbReference type="ChEBI" id="CHEBI:57945"/>
        <dbReference type="EC" id="1.1.1.1"/>
    </reaction>
</comment>
<reference evidence="11 12" key="1">
    <citation type="submission" date="2016-10" db="EMBL/GenBank/DDBJ databases">
        <authorList>
            <person name="de Groot N.N."/>
        </authorList>
    </citation>
    <scope>NUCLEOTIDE SEQUENCE [LARGE SCALE GENOMIC DNA]</scope>
    <source>
        <strain evidence="11 12">DSM 16077</strain>
    </source>
</reference>
<dbReference type="EMBL" id="FNHG01000009">
    <property type="protein sequence ID" value="SDM33971.1"/>
    <property type="molecule type" value="Genomic_DNA"/>
</dbReference>
<dbReference type="OrthoDB" id="9815791at2"/>
<dbReference type="RefSeq" id="WP_091769814.1">
    <property type="nucleotide sequence ID" value="NZ_FNHG01000009.1"/>
</dbReference>
<dbReference type="Proteomes" id="UP000199759">
    <property type="component" value="Unassembled WGS sequence"/>
</dbReference>
<dbReference type="Pfam" id="PF25137">
    <property type="entry name" value="ADH_Fe_C"/>
    <property type="match status" value="1"/>
</dbReference>
<evidence type="ECO:0000259" key="10">
    <source>
        <dbReference type="Pfam" id="PF25137"/>
    </source>
</evidence>
<evidence type="ECO:0000256" key="6">
    <source>
        <dbReference type="ARBA" id="ARBA00049243"/>
    </source>
</evidence>
<dbReference type="InterPro" id="IPR056798">
    <property type="entry name" value="ADH_Fe_C"/>
</dbReference>
<dbReference type="InterPro" id="IPR018211">
    <property type="entry name" value="ADH_Fe_CS"/>
</dbReference>
<dbReference type="FunFam" id="3.40.50.1970:FF:000003">
    <property type="entry name" value="Alcohol dehydrogenase, iron-containing"/>
    <property type="match status" value="1"/>
</dbReference>
<evidence type="ECO:0000256" key="1">
    <source>
        <dbReference type="ARBA" id="ARBA00001962"/>
    </source>
</evidence>
<comment type="catalytic activity">
    <reaction evidence="6">
        <text>a primary alcohol + NAD(+) = an aldehyde + NADH + H(+)</text>
        <dbReference type="Rhea" id="RHEA:10736"/>
        <dbReference type="ChEBI" id="CHEBI:15378"/>
        <dbReference type="ChEBI" id="CHEBI:15734"/>
        <dbReference type="ChEBI" id="CHEBI:17478"/>
        <dbReference type="ChEBI" id="CHEBI:57540"/>
        <dbReference type="ChEBI" id="CHEBI:57945"/>
        <dbReference type="EC" id="1.1.1.1"/>
    </reaction>
</comment>
<evidence type="ECO:0000256" key="7">
    <source>
        <dbReference type="ARBA" id="ARBA00074848"/>
    </source>
</evidence>
<evidence type="ECO:0000256" key="4">
    <source>
        <dbReference type="ARBA" id="ARBA00023027"/>
    </source>
</evidence>
<dbReference type="Pfam" id="PF00465">
    <property type="entry name" value="Fe-ADH"/>
    <property type="match status" value="1"/>
</dbReference>
<evidence type="ECO:0000256" key="2">
    <source>
        <dbReference type="ARBA" id="ARBA00007358"/>
    </source>
</evidence>